<sequence>MRLLWSLRGLLAIASLAAFSKATVEIPYRIRLITANDDIGGGRIEVYHNGQWGTICDKSWSEQAAKVACRELGFKTALYPAKRAFFGEGSGPVMTKHDPAAYKLITSLFIQNIFLSGSNPLTNSS</sequence>
<feature type="domain" description="SRCR" evidence="4">
    <location>
        <begin position="30"/>
        <end position="125"/>
    </location>
</feature>
<gene>
    <name evidence="5" type="ORF">PEVE_00038531</name>
</gene>
<dbReference type="Gene3D" id="3.10.250.10">
    <property type="entry name" value="SRCR-like domain"/>
    <property type="match status" value="1"/>
</dbReference>
<comment type="caution">
    <text evidence="5">The sequence shown here is derived from an EMBL/GenBank/DDBJ whole genome shotgun (WGS) entry which is preliminary data.</text>
</comment>
<keyword evidence="6" id="KW-1185">Reference proteome</keyword>
<dbReference type="SUPFAM" id="SSF56487">
    <property type="entry name" value="SRCR-like"/>
    <property type="match status" value="1"/>
</dbReference>
<evidence type="ECO:0000256" key="2">
    <source>
        <dbReference type="PROSITE-ProRule" id="PRU00196"/>
    </source>
</evidence>
<reference evidence="5 6" key="1">
    <citation type="submission" date="2022-05" db="EMBL/GenBank/DDBJ databases">
        <authorList>
            <consortium name="Genoscope - CEA"/>
            <person name="William W."/>
        </authorList>
    </citation>
    <scope>NUCLEOTIDE SEQUENCE [LARGE SCALE GENOMIC DNA]</scope>
</reference>
<evidence type="ECO:0000313" key="6">
    <source>
        <dbReference type="Proteomes" id="UP001159427"/>
    </source>
</evidence>
<feature type="chain" id="PRO_5046727237" description="SRCR domain-containing protein" evidence="3">
    <location>
        <begin position="23"/>
        <end position="125"/>
    </location>
</feature>
<dbReference type="PANTHER" id="PTHR48071">
    <property type="entry name" value="SRCR DOMAIN-CONTAINING PROTEIN"/>
    <property type="match status" value="1"/>
</dbReference>
<dbReference type="EMBL" id="CALNXI010000657">
    <property type="protein sequence ID" value="CAH3030802.1"/>
    <property type="molecule type" value="Genomic_DNA"/>
</dbReference>
<protein>
    <recommendedName>
        <fullName evidence="4">SRCR domain-containing protein</fullName>
    </recommendedName>
</protein>
<dbReference type="Pfam" id="PF00530">
    <property type="entry name" value="SRCR"/>
    <property type="match status" value="1"/>
</dbReference>
<feature type="signal peptide" evidence="3">
    <location>
        <begin position="1"/>
        <end position="22"/>
    </location>
</feature>
<keyword evidence="1" id="KW-1015">Disulfide bond</keyword>
<dbReference type="PANTHER" id="PTHR48071:SF18">
    <property type="entry name" value="DELETED IN MALIGNANT BRAIN TUMORS 1 PROTEIN-RELATED"/>
    <property type="match status" value="1"/>
</dbReference>
<organism evidence="5 6">
    <name type="scientific">Porites evermanni</name>
    <dbReference type="NCBI Taxonomy" id="104178"/>
    <lineage>
        <taxon>Eukaryota</taxon>
        <taxon>Metazoa</taxon>
        <taxon>Cnidaria</taxon>
        <taxon>Anthozoa</taxon>
        <taxon>Hexacorallia</taxon>
        <taxon>Scleractinia</taxon>
        <taxon>Fungiina</taxon>
        <taxon>Poritidae</taxon>
        <taxon>Porites</taxon>
    </lineage>
</organism>
<dbReference type="InterPro" id="IPR036772">
    <property type="entry name" value="SRCR-like_dom_sf"/>
</dbReference>
<dbReference type="PROSITE" id="PS00420">
    <property type="entry name" value="SRCR_1"/>
    <property type="match status" value="1"/>
</dbReference>
<dbReference type="PROSITE" id="PS50287">
    <property type="entry name" value="SRCR_2"/>
    <property type="match status" value="1"/>
</dbReference>
<dbReference type="Proteomes" id="UP001159427">
    <property type="component" value="Unassembled WGS sequence"/>
</dbReference>
<dbReference type="PRINTS" id="PR00258">
    <property type="entry name" value="SPERACTRCPTR"/>
</dbReference>
<proteinExistence type="predicted"/>
<evidence type="ECO:0000256" key="1">
    <source>
        <dbReference type="ARBA" id="ARBA00023157"/>
    </source>
</evidence>
<dbReference type="SMART" id="SM00202">
    <property type="entry name" value="SR"/>
    <property type="match status" value="1"/>
</dbReference>
<evidence type="ECO:0000313" key="5">
    <source>
        <dbReference type="EMBL" id="CAH3030802.1"/>
    </source>
</evidence>
<accession>A0ABN8MM49</accession>
<evidence type="ECO:0000256" key="3">
    <source>
        <dbReference type="SAM" id="SignalP"/>
    </source>
</evidence>
<dbReference type="InterPro" id="IPR001190">
    <property type="entry name" value="SRCR"/>
</dbReference>
<comment type="caution">
    <text evidence="2">Lacks conserved residue(s) required for the propagation of feature annotation.</text>
</comment>
<keyword evidence="3" id="KW-0732">Signal</keyword>
<evidence type="ECO:0000259" key="4">
    <source>
        <dbReference type="PROSITE" id="PS50287"/>
    </source>
</evidence>
<name>A0ABN8MM49_9CNID</name>